<sequence>MALLPAEILSRRCAEGASPAVLTVKKNATKILGLALLPAVDPLPSQPQVLPPTILSPLAVGPSHRNHHPTSSIPPTSISRWPSYRSRKHLK</sequence>
<keyword evidence="3" id="KW-1185">Reference proteome</keyword>
<dbReference type="EnsemblPlants" id="OMERI03G03190.1">
    <property type="protein sequence ID" value="OMERI03G03190.1"/>
    <property type="gene ID" value="OMERI03G03190"/>
</dbReference>
<accession>A0A0E0CV08</accession>
<protein>
    <submittedName>
        <fullName evidence="2">Uncharacterized protein</fullName>
    </submittedName>
</protein>
<feature type="compositionally biased region" description="Low complexity" evidence="1">
    <location>
        <begin position="69"/>
        <end position="79"/>
    </location>
</feature>
<dbReference type="Proteomes" id="UP000008021">
    <property type="component" value="Chromosome 3"/>
</dbReference>
<evidence type="ECO:0000256" key="1">
    <source>
        <dbReference type="SAM" id="MobiDB-lite"/>
    </source>
</evidence>
<organism evidence="2">
    <name type="scientific">Oryza meridionalis</name>
    <dbReference type="NCBI Taxonomy" id="40149"/>
    <lineage>
        <taxon>Eukaryota</taxon>
        <taxon>Viridiplantae</taxon>
        <taxon>Streptophyta</taxon>
        <taxon>Embryophyta</taxon>
        <taxon>Tracheophyta</taxon>
        <taxon>Spermatophyta</taxon>
        <taxon>Magnoliopsida</taxon>
        <taxon>Liliopsida</taxon>
        <taxon>Poales</taxon>
        <taxon>Poaceae</taxon>
        <taxon>BOP clade</taxon>
        <taxon>Oryzoideae</taxon>
        <taxon>Oryzeae</taxon>
        <taxon>Oryzinae</taxon>
        <taxon>Oryza</taxon>
    </lineage>
</organism>
<proteinExistence type="predicted"/>
<feature type="region of interest" description="Disordered" evidence="1">
    <location>
        <begin position="56"/>
        <end position="91"/>
    </location>
</feature>
<evidence type="ECO:0000313" key="3">
    <source>
        <dbReference type="Proteomes" id="UP000008021"/>
    </source>
</evidence>
<evidence type="ECO:0000313" key="2">
    <source>
        <dbReference type="EnsemblPlants" id="OMERI03G03190.1"/>
    </source>
</evidence>
<reference evidence="2" key="2">
    <citation type="submission" date="2018-05" db="EMBL/GenBank/DDBJ databases">
        <title>OmerRS3 (Oryza meridionalis Reference Sequence Version 3).</title>
        <authorList>
            <person name="Zhang J."/>
            <person name="Kudrna D."/>
            <person name="Lee S."/>
            <person name="Talag J."/>
            <person name="Welchert J."/>
            <person name="Wing R.A."/>
        </authorList>
    </citation>
    <scope>NUCLEOTIDE SEQUENCE [LARGE SCALE GENOMIC DNA]</scope>
    <source>
        <strain evidence="2">cv. OR44</strain>
    </source>
</reference>
<dbReference type="HOGENOM" id="CLU_2430742_0_0_1"/>
<dbReference type="Gramene" id="OMERI03G03190.1">
    <property type="protein sequence ID" value="OMERI03G03190.1"/>
    <property type="gene ID" value="OMERI03G03190"/>
</dbReference>
<name>A0A0E0CV08_9ORYZ</name>
<dbReference type="AlphaFoldDB" id="A0A0E0CV08"/>
<reference evidence="2" key="1">
    <citation type="submission" date="2015-04" db="UniProtKB">
        <authorList>
            <consortium name="EnsemblPlants"/>
        </authorList>
    </citation>
    <scope>IDENTIFICATION</scope>
</reference>